<evidence type="ECO:0000256" key="2">
    <source>
        <dbReference type="ARBA" id="ARBA00023157"/>
    </source>
</evidence>
<dbReference type="SMART" id="SM00209">
    <property type="entry name" value="TSP1"/>
    <property type="match status" value="1"/>
</dbReference>
<keyword evidence="2" id="KW-1015">Disulfide bond</keyword>
<dbReference type="Proteomes" id="UP001642483">
    <property type="component" value="Unassembled WGS sequence"/>
</dbReference>
<keyword evidence="5" id="KW-0732">Signal</keyword>
<protein>
    <submittedName>
        <fullName evidence="9">Uncharacterized protein</fullName>
    </submittedName>
</protein>
<evidence type="ECO:0000259" key="7">
    <source>
        <dbReference type="PROSITE" id="PS51233"/>
    </source>
</evidence>
<dbReference type="PROSITE" id="PS50923">
    <property type="entry name" value="SUSHI"/>
    <property type="match status" value="2"/>
</dbReference>
<dbReference type="SMART" id="SM00216">
    <property type="entry name" value="VWD"/>
    <property type="match status" value="2"/>
</dbReference>
<dbReference type="Gene3D" id="2.10.70.10">
    <property type="entry name" value="Complement Module, domain 1"/>
    <property type="match status" value="2"/>
</dbReference>
<feature type="signal peptide" evidence="5">
    <location>
        <begin position="1"/>
        <end position="26"/>
    </location>
</feature>
<keyword evidence="10" id="KW-1185">Reference proteome</keyword>
<dbReference type="InterPro" id="IPR036084">
    <property type="entry name" value="Ser_inhib-like_sf"/>
</dbReference>
<dbReference type="InterPro" id="IPR014716">
    <property type="entry name" value="Fibrinogen_a/b/g_C_1"/>
</dbReference>
<dbReference type="SUPFAM" id="SSF56496">
    <property type="entry name" value="Fibrinogen C-terminal domain-like"/>
    <property type="match status" value="1"/>
</dbReference>
<dbReference type="InterPro" id="IPR001846">
    <property type="entry name" value="VWF_type-D"/>
</dbReference>
<dbReference type="InterPro" id="IPR025615">
    <property type="entry name" value="TILa_dom"/>
</dbReference>
<dbReference type="PROSITE" id="PS51233">
    <property type="entry name" value="VWFD"/>
    <property type="match status" value="2"/>
</dbReference>
<dbReference type="SMART" id="SM00032">
    <property type="entry name" value="CCP"/>
    <property type="match status" value="2"/>
</dbReference>
<keyword evidence="1" id="KW-0106">Calcium</keyword>
<evidence type="ECO:0000313" key="10">
    <source>
        <dbReference type="Proteomes" id="UP001642483"/>
    </source>
</evidence>
<dbReference type="Pfam" id="PF08742">
    <property type="entry name" value="C8"/>
    <property type="match status" value="2"/>
</dbReference>
<name>A0ABP0G873_CLALP</name>
<evidence type="ECO:0000256" key="1">
    <source>
        <dbReference type="ARBA" id="ARBA00022837"/>
    </source>
</evidence>
<dbReference type="InterPro" id="IPR050780">
    <property type="entry name" value="Mucin_vWF_Thrombospondin_sf"/>
</dbReference>
<dbReference type="InterPro" id="IPR002181">
    <property type="entry name" value="Fibrinogen_a/b/g_C_dom"/>
</dbReference>
<dbReference type="InterPro" id="IPR036383">
    <property type="entry name" value="TSP1_rpt_sf"/>
</dbReference>
<dbReference type="Pfam" id="PF00094">
    <property type="entry name" value="VWD"/>
    <property type="match status" value="2"/>
</dbReference>
<dbReference type="EMBL" id="CAWYQH010000103">
    <property type="protein sequence ID" value="CAK8686974.1"/>
    <property type="molecule type" value="Genomic_DNA"/>
</dbReference>
<dbReference type="NCBIfam" id="NF040941">
    <property type="entry name" value="GGGWT_bact"/>
    <property type="match status" value="1"/>
</dbReference>
<dbReference type="CDD" id="cd23539">
    <property type="entry name" value="TFP_LU_ECD_CinHb4_like"/>
    <property type="match status" value="1"/>
</dbReference>
<dbReference type="Pfam" id="PF01826">
    <property type="entry name" value="TIL"/>
    <property type="match status" value="2"/>
</dbReference>
<keyword evidence="4" id="KW-0768">Sushi</keyword>
<dbReference type="Pfam" id="PF00147">
    <property type="entry name" value="Fibrinogen_C"/>
    <property type="match status" value="1"/>
</dbReference>
<comment type="caution">
    <text evidence="9">The sequence shown here is derived from an EMBL/GenBank/DDBJ whole genome shotgun (WGS) entry which is preliminary data.</text>
</comment>
<evidence type="ECO:0000259" key="6">
    <source>
        <dbReference type="PROSITE" id="PS50923"/>
    </source>
</evidence>
<dbReference type="SUPFAM" id="SSF57567">
    <property type="entry name" value="Serine protease inhibitors"/>
    <property type="match status" value="2"/>
</dbReference>
<evidence type="ECO:0000313" key="9">
    <source>
        <dbReference type="EMBL" id="CAK8686974.1"/>
    </source>
</evidence>
<dbReference type="SMART" id="SM00186">
    <property type="entry name" value="FBG"/>
    <property type="match status" value="1"/>
</dbReference>
<feature type="domain" description="Sushi" evidence="6">
    <location>
        <begin position="906"/>
        <end position="970"/>
    </location>
</feature>
<evidence type="ECO:0000256" key="3">
    <source>
        <dbReference type="ARBA" id="ARBA00023180"/>
    </source>
</evidence>
<feature type="domain" description="Fibrinogen C-terminal" evidence="8">
    <location>
        <begin position="1031"/>
        <end position="1247"/>
    </location>
</feature>
<dbReference type="SUPFAM" id="SSF57535">
    <property type="entry name" value="Complement control module/SCR domain"/>
    <property type="match status" value="2"/>
</dbReference>
<dbReference type="Pfam" id="PF00090">
    <property type="entry name" value="TSP_1"/>
    <property type="match status" value="1"/>
</dbReference>
<dbReference type="Gene3D" id="2.20.100.10">
    <property type="entry name" value="Thrombospondin type-1 (TSP1) repeat"/>
    <property type="match status" value="1"/>
</dbReference>
<dbReference type="InterPro" id="IPR000884">
    <property type="entry name" value="TSP1_rpt"/>
</dbReference>
<dbReference type="Pfam" id="PF12714">
    <property type="entry name" value="TILa"/>
    <property type="match status" value="1"/>
</dbReference>
<dbReference type="PROSITE" id="PS51406">
    <property type="entry name" value="FIBRINOGEN_C_2"/>
    <property type="match status" value="1"/>
</dbReference>
<dbReference type="CDD" id="cd00087">
    <property type="entry name" value="FReD"/>
    <property type="match status" value="1"/>
</dbReference>
<dbReference type="PANTHER" id="PTHR11339:SF374">
    <property type="entry name" value="ZONADHESIN"/>
    <property type="match status" value="1"/>
</dbReference>
<comment type="caution">
    <text evidence="4">Lacks conserved residue(s) required for the propagation of feature annotation.</text>
</comment>
<dbReference type="Gene3D" id="3.90.215.10">
    <property type="entry name" value="Gamma Fibrinogen, chain A, domain 1"/>
    <property type="match status" value="1"/>
</dbReference>
<feature type="domain" description="VWFD" evidence="7">
    <location>
        <begin position="574"/>
        <end position="756"/>
    </location>
</feature>
<keyword evidence="3" id="KW-0325">Glycoprotein</keyword>
<dbReference type="CDD" id="cd19941">
    <property type="entry name" value="TIL"/>
    <property type="match status" value="2"/>
</dbReference>
<dbReference type="PROSITE" id="PS50092">
    <property type="entry name" value="TSP1"/>
    <property type="match status" value="1"/>
</dbReference>
<dbReference type="InterPro" id="IPR035976">
    <property type="entry name" value="Sushi/SCR/CCP_sf"/>
</dbReference>
<dbReference type="CDD" id="cd00033">
    <property type="entry name" value="CCP"/>
    <property type="match status" value="2"/>
</dbReference>
<feature type="chain" id="PRO_5045234232" evidence="5">
    <location>
        <begin position="27"/>
        <end position="1247"/>
    </location>
</feature>
<dbReference type="SMART" id="SM00832">
    <property type="entry name" value="C8"/>
    <property type="match status" value="2"/>
</dbReference>
<evidence type="ECO:0000256" key="4">
    <source>
        <dbReference type="PROSITE-ProRule" id="PRU00302"/>
    </source>
</evidence>
<organism evidence="9 10">
    <name type="scientific">Clavelina lepadiformis</name>
    <name type="common">Light-bulb sea squirt</name>
    <name type="synonym">Ascidia lepadiformis</name>
    <dbReference type="NCBI Taxonomy" id="159417"/>
    <lineage>
        <taxon>Eukaryota</taxon>
        <taxon>Metazoa</taxon>
        <taxon>Chordata</taxon>
        <taxon>Tunicata</taxon>
        <taxon>Ascidiacea</taxon>
        <taxon>Aplousobranchia</taxon>
        <taxon>Clavelinidae</taxon>
        <taxon>Clavelina</taxon>
    </lineage>
</organism>
<evidence type="ECO:0000256" key="5">
    <source>
        <dbReference type="SAM" id="SignalP"/>
    </source>
</evidence>
<dbReference type="InterPro" id="IPR002919">
    <property type="entry name" value="TIL_dom"/>
</dbReference>
<evidence type="ECO:0000259" key="8">
    <source>
        <dbReference type="PROSITE" id="PS51406"/>
    </source>
</evidence>
<dbReference type="InterPro" id="IPR014853">
    <property type="entry name" value="VWF/SSPO/ZAN-like_Cys-rich_dom"/>
</dbReference>
<dbReference type="Pfam" id="PF00084">
    <property type="entry name" value="Sushi"/>
    <property type="match status" value="2"/>
</dbReference>
<dbReference type="Gene3D" id="2.10.25.10">
    <property type="entry name" value="Laminin"/>
    <property type="match status" value="2"/>
</dbReference>
<feature type="domain" description="Sushi" evidence="6">
    <location>
        <begin position="971"/>
        <end position="1034"/>
    </location>
</feature>
<dbReference type="InterPro" id="IPR036056">
    <property type="entry name" value="Fibrinogen-like_C"/>
</dbReference>
<proteinExistence type="predicted"/>
<dbReference type="SUPFAM" id="SSF57302">
    <property type="entry name" value="Snake toxin-like"/>
    <property type="match status" value="1"/>
</dbReference>
<feature type="domain" description="VWFD" evidence="7">
    <location>
        <begin position="192"/>
        <end position="369"/>
    </location>
</feature>
<sequence>MKTRMLRRISLICFLCFIIFIKDGEALTCLQCQNARSHKDCERQGKIEHCHGGNDACMTLVRVDQKTGKLRVTKQCKQRSACINQVELKTCEIYRKAENCLCCCDGDQCNKGRNSCFPERKGSTGLYKNDPRPDRSKYDPAKKGWWSHWSEYSECSKTCGDGVRRRTRTCKRKECPGEAIQTMRCRIKQCPAVCTVIGGPHYTSFDGKGFDFQGLCSYVLVRNISHTEKPFLVELHNQASTSQGKLPMLKKVLVKFGEDLKIEVMRGKTIKVNEVKVGLPYVNSEKGIDVRYNGRFVRLSTSLDLGIDYDGDSHLVMEVSNKFIGKVEGLCGNYNTYPADDFRLSGSLEYTNSVDFGNAFQISTPEKCAFQRPPADEDPCTPGVRNKFVPYCLILLQEDGCFSKCHPEVEANRYYENCISDSCVYDDERTAVENNVGAYAKACQDRSIEICDWRAITETPLQCPPNSHYSLCSSPCPATCAMQVTSFCDKTCVEGCDCDEGFVRSGDTCVREENCGCDYQGNYYAADESFFPSCSTKCICQEGKVTCSTFSCQSGETCGRDRNGRTACVPTGHAICWAAMDPHYQTFDGRYFSYMGICNYHMVLTHKLNSTDPRWLSVQAANKHRYSNTQVSYLDYVTVQLPGSVVEMHQSYATLNGETIQAYDSSLFKITRSGRSVYLTTQYGVGVTFHGNRVVIELPSTYMNMVHGLCGNYNENPEDDFETKSGILAFDLNEFAKSYLVGDCLADDPASSSACPESSRTRWSGSQYCGLLTNPSDVFASCHALVNPVNHFQSCVFDLCATDGDDSVLEMAFESYAAACQERGVSLCNWREITGTVRLNCPSNSHYEGCANPCPDTCSDPFASADCPLPGYVEDCVCNIGYVRDGDYCVRKSECGQIVDGKYISKTCLEPSTIKNGYFEDQNPPDPYFENDGILYKCNDGFALIGSSASVCGSDGRWSLTNSNLPQCKRACGNPPTISNGYFDNHHPPHLFVVGEQITYHCNGGFALVGFSASECGADGSWSLTGSSLPGCRAASSASCKAILDAGFTTNGVYTIRPFNEDIQVYCDQETNGGGWMIFQRRLDGSVDFKTSWASYVNGFGTTDGEHWLGLEILHRITTSSAQDLRVDLEDFNGNKRYAKYSTFRVGSSADNYRLSVRDYSGNAGDGMSAHTGISFSSVDRDNDKAGNFDCSGSYNGGWWYDACYVGGSNLNGVYIRGSHSNDGGVDWMPWLRTYSLKTSEMKIRPK</sequence>
<dbReference type="InterPro" id="IPR000436">
    <property type="entry name" value="Sushi_SCR_CCP_dom"/>
</dbReference>
<gene>
    <name evidence="9" type="ORF">CVLEPA_LOCUS19007</name>
</gene>
<accession>A0ABP0G873</accession>
<dbReference type="SUPFAM" id="SSF82895">
    <property type="entry name" value="TSP-1 type 1 repeat"/>
    <property type="match status" value="1"/>
</dbReference>
<dbReference type="PANTHER" id="PTHR11339">
    <property type="entry name" value="EXTRACELLULAR MATRIX GLYCOPROTEIN RELATED"/>
    <property type="match status" value="1"/>
</dbReference>
<reference evidence="9 10" key="1">
    <citation type="submission" date="2024-02" db="EMBL/GenBank/DDBJ databases">
        <authorList>
            <person name="Daric V."/>
            <person name="Darras S."/>
        </authorList>
    </citation>
    <scope>NUCLEOTIDE SEQUENCE [LARGE SCALE GENOMIC DNA]</scope>
</reference>
<dbReference type="InterPro" id="IPR045860">
    <property type="entry name" value="Snake_toxin-like_sf"/>
</dbReference>